<evidence type="ECO:0000313" key="4">
    <source>
        <dbReference type="Proteomes" id="UP000030752"/>
    </source>
</evidence>
<dbReference type="InterPro" id="IPR033468">
    <property type="entry name" value="Metaxin_GST"/>
</dbReference>
<sequence>MTEADAARPEQRPQSSWFALPEPLRRVFARFPIVSYSANVLPQNAPQHRSQHVFFSFQRPGGPADAPSCNPTCLKWQTLLKFQGVSHKIQPSNNHASPSGALPFILPANTANQRPGTPVSASKIPRWIVSQGGREETLQPKEEAYNALVDHDIRNAWLYFIYLDQPNFKAVAAPLYCESASSNVLVQLAMASQLQSAARDELLKSYILIDADELYDRAAKAFSALSTLLGGDDNFFGASQPGLFDASVFAYTHLLLDDSMNWQTSTMIDLLKIHPNLVSHQQRLRAEYFP</sequence>
<protein>
    <recommendedName>
        <fullName evidence="5">Thioredoxin-like fold domain-containing protein</fullName>
    </recommendedName>
</protein>
<dbReference type="InParanoid" id="W2S5G3"/>
<dbReference type="OrthoDB" id="198787at2759"/>
<dbReference type="Proteomes" id="UP000030752">
    <property type="component" value="Unassembled WGS sequence"/>
</dbReference>
<evidence type="ECO:0000259" key="1">
    <source>
        <dbReference type="Pfam" id="PF17171"/>
    </source>
</evidence>
<dbReference type="InterPro" id="IPR050931">
    <property type="entry name" value="Mito_Protein_Transport_Metaxin"/>
</dbReference>
<dbReference type="InterPro" id="IPR012336">
    <property type="entry name" value="Thioredoxin-like_fold"/>
</dbReference>
<dbReference type="PANTHER" id="PTHR12289">
    <property type="entry name" value="METAXIN RELATED"/>
    <property type="match status" value="1"/>
</dbReference>
<evidence type="ECO:0000313" key="3">
    <source>
        <dbReference type="EMBL" id="ETN43907.1"/>
    </source>
</evidence>
<reference evidence="3 4" key="1">
    <citation type="submission" date="2013-03" db="EMBL/GenBank/DDBJ databases">
        <title>The Genome Sequence of Phialophora europaea CBS 101466.</title>
        <authorList>
            <consortium name="The Broad Institute Genomics Platform"/>
            <person name="Cuomo C."/>
            <person name="de Hoog S."/>
            <person name="Gorbushina A."/>
            <person name="Walker B."/>
            <person name="Young S.K."/>
            <person name="Zeng Q."/>
            <person name="Gargeya S."/>
            <person name="Fitzgerald M."/>
            <person name="Haas B."/>
            <person name="Abouelleil A."/>
            <person name="Allen A.W."/>
            <person name="Alvarado L."/>
            <person name="Arachchi H.M."/>
            <person name="Berlin A.M."/>
            <person name="Chapman S.B."/>
            <person name="Gainer-Dewar J."/>
            <person name="Goldberg J."/>
            <person name="Griggs A."/>
            <person name="Gujja S."/>
            <person name="Hansen M."/>
            <person name="Howarth C."/>
            <person name="Imamovic A."/>
            <person name="Ireland A."/>
            <person name="Larimer J."/>
            <person name="McCowan C."/>
            <person name="Murphy C."/>
            <person name="Pearson M."/>
            <person name="Poon T.W."/>
            <person name="Priest M."/>
            <person name="Roberts A."/>
            <person name="Saif S."/>
            <person name="Shea T."/>
            <person name="Sisk P."/>
            <person name="Sykes S."/>
            <person name="Wortman J."/>
            <person name="Nusbaum C."/>
            <person name="Birren B."/>
        </authorList>
    </citation>
    <scope>NUCLEOTIDE SEQUENCE [LARGE SCALE GENOMIC DNA]</scope>
    <source>
        <strain evidence="3 4">CBS 101466</strain>
    </source>
</reference>
<dbReference type="AlphaFoldDB" id="W2S5G3"/>
<feature type="domain" description="Thioredoxin-like fold" evidence="2">
    <location>
        <begin position="71"/>
        <end position="166"/>
    </location>
</feature>
<dbReference type="PANTHER" id="PTHR12289:SF44">
    <property type="entry name" value="OUTER MEMBRANE PROTEIN (SAM35), PUTATIVE (AFU_ORTHOLOGUE AFUA_1G13180)-RELATED"/>
    <property type="match status" value="1"/>
</dbReference>
<evidence type="ECO:0008006" key="5">
    <source>
        <dbReference type="Google" id="ProtNLM"/>
    </source>
</evidence>
<dbReference type="RefSeq" id="XP_008713929.1">
    <property type="nucleotide sequence ID" value="XM_008715707.1"/>
</dbReference>
<dbReference type="GO" id="GO:0001401">
    <property type="term" value="C:SAM complex"/>
    <property type="evidence" value="ECO:0007669"/>
    <property type="project" value="TreeGrafter"/>
</dbReference>
<dbReference type="STRING" id="1220924.W2S5G3"/>
<keyword evidence="4" id="KW-1185">Reference proteome</keyword>
<accession>W2S5G3</accession>
<feature type="domain" description="Metaxin glutathione S-transferase" evidence="1">
    <location>
        <begin position="218"/>
        <end position="284"/>
    </location>
</feature>
<dbReference type="GO" id="GO:0007005">
    <property type="term" value="P:mitochondrion organization"/>
    <property type="evidence" value="ECO:0007669"/>
    <property type="project" value="TreeGrafter"/>
</dbReference>
<dbReference type="eggNOG" id="KOG3028">
    <property type="taxonomic scope" value="Eukaryota"/>
</dbReference>
<dbReference type="InterPro" id="IPR036282">
    <property type="entry name" value="Glutathione-S-Trfase_C_sf"/>
</dbReference>
<dbReference type="EMBL" id="KB822717">
    <property type="protein sequence ID" value="ETN43907.1"/>
    <property type="molecule type" value="Genomic_DNA"/>
</dbReference>
<dbReference type="HOGENOM" id="CLU_055680_0_0_1"/>
<dbReference type="Pfam" id="PF17171">
    <property type="entry name" value="GST_C_6"/>
    <property type="match status" value="1"/>
</dbReference>
<proteinExistence type="predicted"/>
<gene>
    <name evidence="3" type="ORF">HMPREF1541_11038</name>
</gene>
<dbReference type="Pfam" id="PF17172">
    <property type="entry name" value="GST_N_4"/>
    <property type="match status" value="1"/>
</dbReference>
<dbReference type="SUPFAM" id="SSF47616">
    <property type="entry name" value="GST C-terminal domain-like"/>
    <property type="match status" value="1"/>
</dbReference>
<dbReference type="CDD" id="cd03193">
    <property type="entry name" value="GST_C_Metaxin"/>
    <property type="match status" value="1"/>
</dbReference>
<dbReference type="GeneID" id="19978377"/>
<organism evidence="3 4">
    <name type="scientific">Cyphellophora europaea (strain CBS 101466)</name>
    <name type="common">Phialophora europaea</name>
    <dbReference type="NCBI Taxonomy" id="1220924"/>
    <lineage>
        <taxon>Eukaryota</taxon>
        <taxon>Fungi</taxon>
        <taxon>Dikarya</taxon>
        <taxon>Ascomycota</taxon>
        <taxon>Pezizomycotina</taxon>
        <taxon>Eurotiomycetes</taxon>
        <taxon>Chaetothyriomycetidae</taxon>
        <taxon>Chaetothyriales</taxon>
        <taxon>Cyphellophoraceae</taxon>
        <taxon>Cyphellophora</taxon>
    </lineage>
</organism>
<name>W2S5G3_CYPE1</name>
<dbReference type="VEuPathDB" id="FungiDB:HMPREF1541_11038"/>
<evidence type="ECO:0000259" key="2">
    <source>
        <dbReference type="Pfam" id="PF17172"/>
    </source>
</evidence>